<evidence type="ECO:0000313" key="2">
    <source>
        <dbReference type="EMBL" id="KAF4672223.1"/>
    </source>
</evidence>
<sequence>MPVEPVTGSALAVKAMCMLPLKAAAVGAGSHTAAAAVVAAAPSPEVTSFGATGPPEITITQPTVTMDPTGPPMLIVDIPAPPELTIPPEVLANVENIVNAIRLPEPTAFTATPGTYREFPGPFDVRAVHQTPQVGEREARTLSDLGMQDLVDRANALNKQLFEHPTMGLPSQLYQDAYNDIVRRMDAFRGYDASPQIGAAIMENIVHPPELTPVAPSAINGMLVPVFEAIRATCGDCCRRSVPQRSSSSSSFLDVEDRSPLRRVLMDTYTAYADAWIGMSSALHEIMA</sequence>
<dbReference type="AlphaFoldDB" id="A0A7J6M2Z1"/>
<comment type="caution">
    <text evidence="1">The sequence shown here is derived from an EMBL/GenBank/DDBJ whole genome shotgun (WGS) entry which is preliminary data.</text>
</comment>
<name>A0A7J6M2Z1_PEROL</name>
<organism evidence="1 3">
    <name type="scientific">Perkinsus olseni</name>
    <name type="common">Perkinsus atlanticus</name>
    <dbReference type="NCBI Taxonomy" id="32597"/>
    <lineage>
        <taxon>Eukaryota</taxon>
        <taxon>Sar</taxon>
        <taxon>Alveolata</taxon>
        <taxon>Perkinsozoa</taxon>
        <taxon>Perkinsea</taxon>
        <taxon>Perkinsida</taxon>
        <taxon>Perkinsidae</taxon>
        <taxon>Perkinsus</taxon>
    </lineage>
</organism>
<dbReference type="Proteomes" id="UP000570595">
    <property type="component" value="Unassembled WGS sequence"/>
</dbReference>
<evidence type="ECO:0000313" key="3">
    <source>
        <dbReference type="Proteomes" id="UP000570595"/>
    </source>
</evidence>
<dbReference type="EMBL" id="JABANN010000083">
    <property type="protein sequence ID" value="KAF4672223.1"/>
    <property type="molecule type" value="Genomic_DNA"/>
</dbReference>
<gene>
    <name evidence="2" type="ORF">FOL46_009299</name>
    <name evidence="1" type="ORF">FOZ61_010347</name>
</gene>
<proteinExistence type="predicted"/>
<reference evidence="3 4" key="1">
    <citation type="submission" date="2020-04" db="EMBL/GenBank/DDBJ databases">
        <title>Perkinsus olseni comparative genomics.</title>
        <authorList>
            <person name="Bogema D.R."/>
        </authorList>
    </citation>
    <scope>NUCLEOTIDE SEQUENCE [LARGE SCALE GENOMIC DNA]</scope>
    <source>
        <strain evidence="1">ATCC PRA-179</strain>
        <strain evidence="2">ATCC PRA-31</strain>
    </source>
</reference>
<protein>
    <submittedName>
        <fullName evidence="1">Uncharacterized protein</fullName>
    </submittedName>
</protein>
<dbReference type="EMBL" id="JABAHT010000083">
    <property type="protein sequence ID" value="KAF4665943.1"/>
    <property type="molecule type" value="Genomic_DNA"/>
</dbReference>
<accession>A0A7J6M2Z1</accession>
<evidence type="ECO:0000313" key="1">
    <source>
        <dbReference type="EMBL" id="KAF4665943.1"/>
    </source>
</evidence>
<evidence type="ECO:0000313" key="4">
    <source>
        <dbReference type="Proteomes" id="UP000572268"/>
    </source>
</evidence>
<dbReference type="Proteomes" id="UP000572268">
    <property type="component" value="Unassembled WGS sequence"/>
</dbReference>
<dbReference type="OrthoDB" id="433696at2759"/>